<feature type="region of interest" description="Disordered" evidence="1">
    <location>
        <begin position="92"/>
        <end position="113"/>
    </location>
</feature>
<evidence type="ECO:0000313" key="3">
    <source>
        <dbReference type="Proteomes" id="UP000784294"/>
    </source>
</evidence>
<keyword evidence="3" id="KW-1185">Reference proteome</keyword>
<name>A0A448WDF2_9PLAT</name>
<reference evidence="2" key="1">
    <citation type="submission" date="2018-11" db="EMBL/GenBank/DDBJ databases">
        <authorList>
            <consortium name="Pathogen Informatics"/>
        </authorList>
    </citation>
    <scope>NUCLEOTIDE SEQUENCE</scope>
</reference>
<organism evidence="2 3">
    <name type="scientific">Protopolystoma xenopodis</name>
    <dbReference type="NCBI Taxonomy" id="117903"/>
    <lineage>
        <taxon>Eukaryota</taxon>
        <taxon>Metazoa</taxon>
        <taxon>Spiralia</taxon>
        <taxon>Lophotrochozoa</taxon>
        <taxon>Platyhelminthes</taxon>
        <taxon>Monogenea</taxon>
        <taxon>Polyopisthocotylea</taxon>
        <taxon>Polystomatidea</taxon>
        <taxon>Polystomatidae</taxon>
        <taxon>Protopolystoma</taxon>
    </lineage>
</organism>
<accession>A0A448WDF2</accession>
<evidence type="ECO:0000313" key="2">
    <source>
        <dbReference type="EMBL" id="VEL09005.1"/>
    </source>
</evidence>
<gene>
    <name evidence="2" type="ORF">PXEA_LOCUS2445</name>
</gene>
<dbReference type="EMBL" id="CAAALY010005228">
    <property type="protein sequence ID" value="VEL09005.1"/>
    <property type="molecule type" value="Genomic_DNA"/>
</dbReference>
<evidence type="ECO:0000256" key="1">
    <source>
        <dbReference type="SAM" id="MobiDB-lite"/>
    </source>
</evidence>
<dbReference type="AlphaFoldDB" id="A0A448WDF2"/>
<protein>
    <submittedName>
        <fullName evidence="2">Uncharacterized protein</fullName>
    </submittedName>
</protein>
<feature type="compositionally biased region" description="Low complexity" evidence="1">
    <location>
        <begin position="101"/>
        <end position="113"/>
    </location>
</feature>
<dbReference type="Proteomes" id="UP000784294">
    <property type="component" value="Unassembled WGS sequence"/>
</dbReference>
<sequence>MPLLASWAHFIECLFVGLDTLSFNSSTFYPSSRQSPASAPGISDRLREPKVLNGQLLAVASFLPTYLSMGPVGNPQTIQLFGSTSLICLPVSNPSQPDPPISSTGSPSSSWSHPHQQAFGTSYFQTYYLSRPVCSVKAT</sequence>
<comment type="caution">
    <text evidence="2">The sequence shown here is derived from an EMBL/GenBank/DDBJ whole genome shotgun (WGS) entry which is preliminary data.</text>
</comment>
<proteinExistence type="predicted"/>